<dbReference type="EMBL" id="HBGO01017499">
    <property type="protein sequence ID" value="CAD9339125.1"/>
    <property type="molecule type" value="Transcribed_RNA"/>
</dbReference>
<sequence length="116" mass="12101">MSMMAALSAGEAGDMDGMVFAGMDDDGMAGGGRPVNEEDGDDLVCRVGGGEGPVRIDDDIYFGDDGGATEEERAAMLERLDAMLVVPREYEIASGEEDNVGQGGQFDDADEDDGLL</sequence>
<evidence type="ECO:0000256" key="1">
    <source>
        <dbReference type="SAM" id="MobiDB-lite"/>
    </source>
</evidence>
<organism evidence="2">
    <name type="scientific">Trieres chinensis</name>
    <name type="common">Marine centric diatom</name>
    <name type="synonym">Odontella sinensis</name>
    <dbReference type="NCBI Taxonomy" id="1514140"/>
    <lineage>
        <taxon>Eukaryota</taxon>
        <taxon>Sar</taxon>
        <taxon>Stramenopiles</taxon>
        <taxon>Ochrophyta</taxon>
        <taxon>Bacillariophyta</taxon>
        <taxon>Mediophyceae</taxon>
        <taxon>Biddulphiophycidae</taxon>
        <taxon>Eupodiscales</taxon>
        <taxon>Parodontellaceae</taxon>
        <taxon>Trieres</taxon>
    </lineage>
</organism>
<name>A0A7S1ZI48_TRICV</name>
<feature type="compositionally biased region" description="Acidic residues" evidence="1">
    <location>
        <begin position="107"/>
        <end position="116"/>
    </location>
</feature>
<protein>
    <submittedName>
        <fullName evidence="2">Uncharacterized protein</fullName>
    </submittedName>
</protein>
<reference evidence="2" key="1">
    <citation type="submission" date="2021-01" db="EMBL/GenBank/DDBJ databases">
        <authorList>
            <person name="Corre E."/>
            <person name="Pelletier E."/>
            <person name="Niang G."/>
            <person name="Scheremetjew M."/>
            <person name="Finn R."/>
            <person name="Kale V."/>
            <person name="Holt S."/>
            <person name="Cochrane G."/>
            <person name="Meng A."/>
            <person name="Brown T."/>
            <person name="Cohen L."/>
        </authorList>
    </citation>
    <scope>NUCLEOTIDE SEQUENCE</scope>
    <source>
        <strain evidence="2">Grunow 1884</strain>
    </source>
</reference>
<accession>A0A7S1ZI48</accession>
<proteinExistence type="predicted"/>
<feature type="region of interest" description="Disordered" evidence="1">
    <location>
        <begin position="29"/>
        <end position="50"/>
    </location>
</feature>
<dbReference type="AlphaFoldDB" id="A0A7S1ZI48"/>
<gene>
    <name evidence="2" type="ORF">OSIN01602_LOCUS9988</name>
</gene>
<feature type="region of interest" description="Disordered" evidence="1">
    <location>
        <begin position="93"/>
        <end position="116"/>
    </location>
</feature>
<evidence type="ECO:0000313" key="2">
    <source>
        <dbReference type="EMBL" id="CAD9339125.1"/>
    </source>
</evidence>